<keyword evidence="16" id="KW-0594">Phospholipid biosynthesis</keyword>
<evidence type="ECO:0000256" key="6">
    <source>
        <dbReference type="ARBA" id="ARBA00012487"/>
    </source>
</evidence>
<dbReference type="EC" id="2.7.7.41" evidence="6 18"/>
<keyword evidence="10 18" id="KW-0808">Transferase</keyword>
<evidence type="ECO:0000256" key="3">
    <source>
        <dbReference type="ARBA" id="ARBA00005119"/>
    </source>
</evidence>
<keyword evidence="15" id="KW-0472">Membrane</keyword>
<evidence type="ECO:0000256" key="9">
    <source>
        <dbReference type="ARBA" id="ARBA00022516"/>
    </source>
</evidence>
<comment type="pathway">
    <text evidence="3 18">Phospholipid metabolism; CDP-diacylglycerol biosynthesis; CDP-diacylglycerol from sn-glycerol 3-phosphate: step 3/3.</text>
</comment>
<evidence type="ECO:0000256" key="2">
    <source>
        <dbReference type="ARBA" id="ARBA00004651"/>
    </source>
</evidence>
<dbReference type="AlphaFoldDB" id="A0A9N8GZV9"/>
<keyword evidence="11 18" id="KW-0812">Transmembrane</keyword>
<dbReference type="PANTHER" id="PTHR46382">
    <property type="entry name" value="PHOSPHATIDATE CYTIDYLYLTRANSFERASE"/>
    <property type="match status" value="1"/>
</dbReference>
<dbReference type="InterPro" id="IPR000374">
    <property type="entry name" value="PC_trans"/>
</dbReference>
<sequence>MLKYRLLTAIILIPIVIAALFLLSPANFGLVVIAVCALGAWEWAQFVGWHSQAKRIGLAVVFAAILLAMQFFISDINQFSSEPMILYGLWAGLIWWGIAIILVVTYPASASWGKSVVIRLLFGVLTIIPFYCGMMVLRTVGYQSDTFFGAWWLLYVMLLVWGADSGAYAFGRTIGRNKMAPKVSPGKTWEGLVGGLITAGIISWLFSAFAPIPVMPDYLLVTSIIVVVVSVFGDLTESMFKRQSGIKDSSHLIPGHGGILDRIDSLTAAIPVFAGLNLLIFNGFGL</sequence>
<name>A0A9N8GZV9_PRORE</name>
<keyword evidence="8" id="KW-1003">Cell membrane</keyword>
<organism evidence="19 20">
    <name type="scientific">Providencia rettgeri</name>
    <dbReference type="NCBI Taxonomy" id="587"/>
    <lineage>
        <taxon>Bacteria</taxon>
        <taxon>Pseudomonadati</taxon>
        <taxon>Pseudomonadota</taxon>
        <taxon>Gammaproteobacteria</taxon>
        <taxon>Enterobacterales</taxon>
        <taxon>Morganellaceae</taxon>
        <taxon>Providencia</taxon>
    </lineage>
</organism>
<keyword evidence="12 18" id="KW-0548">Nucleotidyltransferase</keyword>
<evidence type="ECO:0000256" key="11">
    <source>
        <dbReference type="ARBA" id="ARBA00022692"/>
    </source>
</evidence>
<dbReference type="GO" id="GO:0016024">
    <property type="term" value="P:CDP-diacylglycerol biosynthetic process"/>
    <property type="evidence" value="ECO:0007669"/>
    <property type="project" value="TreeGrafter"/>
</dbReference>
<comment type="pathway">
    <text evidence="4">Lipid metabolism.</text>
</comment>
<dbReference type="PROSITE" id="PS01315">
    <property type="entry name" value="CDS"/>
    <property type="match status" value="1"/>
</dbReference>
<evidence type="ECO:0000256" key="13">
    <source>
        <dbReference type="ARBA" id="ARBA00022989"/>
    </source>
</evidence>
<gene>
    <name evidence="19" type="primary">cdsA_2</name>
    <name evidence="19" type="ORF">GHA_04256</name>
</gene>
<keyword evidence="13" id="KW-1133">Transmembrane helix</keyword>
<evidence type="ECO:0000256" key="1">
    <source>
        <dbReference type="ARBA" id="ARBA00001698"/>
    </source>
</evidence>
<dbReference type="NCBIfam" id="NF008635">
    <property type="entry name" value="PRK11624.1"/>
    <property type="match status" value="1"/>
</dbReference>
<dbReference type="Proteomes" id="UP000834611">
    <property type="component" value="Unassembled WGS sequence"/>
</dbReference>
<accession>A0A9N8GZV9</accession>
<evidence type="ECO:0000256" key="10">
    <source>
        <dbReference type="ARBA" id="ARBA00022679"/>
    </source>
</evidence>
<reference evidence="19" key="1">
    <citation type="submission" date="2020-05" db="EMBL/GenBank/DDBJ databases">
        <authorList>
            <person name="Delgado-Blas J."/>
        </authorList>
    </citation>
    <scope>NUCLEOTIDE SEQUENCE</scope>
    <source>
        <strain evidence="19">BB1453</strain>
    </source>
</reference>
<dbReference type="RefSeq" id="WP_004257484.1">
    <property type="nucleotide sequence ID" value="NZ_ABDWLN020000016.1"/>
</dbReference>
<comment type="subcellular location">
    <subcellularLocation>
        <location evidence="2">Cell membrane</location>
        <topology evidence="2">Multi-pass membrane protein</topology>
    </subcellularLocation>
</comment>
<evidence type="ECO:0000256" key="5">
    <source>
        <dbReference type="ARBA" id="ARBA00010185"/>
    </source>
</evidence>
<comment type="similarity">
    <text evidence="5 18">Belongs to the CDS family.</text>
</comment>
<dbReference type="GO" id="GO:0005886">
    <property type="term" value="C:plasma membrane"/>
    <property type="evidence" value="ECO:0007669"/>
    <property type="project" value="UniProtKB-SubCell"/>
</dbReference>
<evidence type="ECO:0000256" key="18">
    <source>
        <dbReference type="RuleBase" id="RU003938"/>
    </source>
</evidence>
<comment type="caution">
    <text evidence="19">The sequence shown here is derived from an EMBL/GenBank/DDBJ whole genome shotgun (WGS) entry which is preliminary data.</text>
</comment>
<evidence type="ECO:0000313" key="20">
    <source>
        <dbReference type="Proteomes" id="UP000834611"/>
    </source>
</evidence>
<protein>
    <recommendedName>
        <fullName evidence="7 18">Phosphatidate cytidylyltransferase</fullName>
        <ecNumber evidence="6 18">2.7.7.41</ecNumber>
    </recommendedName>
</protein>
<evidence type="ECO:0000313" key="19">
    <source>
        <dbReference type="EMBL" id="CAB5716982.1"/>
    </source>
</evidence>
<dbReference type="Pfam" id="PF01148">
    <property type="entry name" value="CTP_transf_1"/>
    <property type="match status" value="1"/>
</dbReference>
<evidence type="ECO:0000256" key="8">
    <source>
        <dbReference type="ARBA" id="ARBA00022475"/>
    </source>
</evidence>
<proteinExistence type="inferred from homology"/>
<evidence type="ECO:0000256" key="4">
    <source>
        <dbReference type="ARBA" id="ARBA00005189"/>
    </source>
</evidence>
<evidence type="ECO:0000256" key="16">
    <source>
        <dbReference type="ARBA" id="ARBA00023209"/>
    </source>
</evidence>
<evidence type="ECO:0000256" key="7">
    <source>
        <dbReference type="ARBA" id="ARBA00019373"/>
    </source>
</evidence>
<dbReference type="PANTHER" id="PTHR46382:SF1">
    <property type="entry name" value="PHOSPHATIDATE CYTIDYLYLTRANSFERASE"/>
    <property type="match status" value="1"/>
</dbReference>
<evidence type="ECO:0000256" key="15">
    <source>
        <dbReference type="ARBA" id="ARBA00023136"/>
    </source>
</evidence>
<evidence type="ECO:0000256" key="14">
    <source>
        <dbReference type="ARBA" id="ARBA00023098"/>
    </source>
</evidence>
<comment type="catalytic activity">
    <reaction evidence="1 18">
        <text>a 1,2-diacyl-sn-glycero-3-phosphate + CTP + H(+) = a CDP-1,2-diacyl-sn-glycerol + diphosphate</text>
        <dbReference type="Rhea" id="RHEA:16229"/>
        <dbReference type="ChEBI" id="CHEBI:15378"/>
        <dbReference type="ChEBI" id="CHEBI:33019"/>
        <dbReference type="ChEBI" id="CHEBI:37563"/>
        <dbReference type="ChEBI" id="CHEBI:58332"/>
        <dbReference type="ChEBI" id="CHEBI:58608"/>
        <dbReference type="EC" id="2.7.7.41"/>
    </reaction>
</comment>
<dbReference type="EMBL" id="CAHPSF010000017">
    <property type="protein sequence ID" value="CAB5716982.1"/>
    <property type="molecule type" value="Genomic_DNA"/>
</dbReference>
<keyword evidence="17" id="KW-1208">Phospholipid metabolism</keyword>
<evidence type="ECO:0000256" key="12">
    <source>
        <dbReference type="ARBA" id="ARBA00022695"/>
    </source>
</evidence>
<evidence type="ECO:0000256" key="17">
    <source>
        <dbReference type="ARBA" id="ARBA00023264"/>
    </source>
</evidence>
<dbReference type="GO" id="GO:0004605">
    <property type="term" value="F:phosphatidate cytidylyltransferase activity"/>
    <property type="evidence" value="ECO:0007669"/>
    <property type="project" value="UniProtKB-EC"/>
</dbReference>
<keyword evidence="14" id="KW-0443">Lipid metabolism</keyword>
<keyword evidence="9" id="KW-0444">Lipid biosynthesis</keyword>